<sequence>MIQSRKKRCGRPSNPYPLRELPDLMVLPGNSIRLAGC</sequence>
<dbReference type="EMBL" id="GBRH01230690">
    <property type="protein sequence ID" value="JAD67205.1"/>
    <property type="molecule type" value="Transcribed_RNA"/>
</dbReference>
<evidence type="ECO:0000313" key="1">
    <source>
        <dbReference type="EMBL" id="JAD67205.1"/>
    </source>
</evidence>
<proteinExistence type="predicted"/>
<reference evidence="1" key="2">
    <citation type="journal article" date="2015" name="Data Brief">
        <title>Shoot transcriptome of the giant reed, Arundo donax.</title>
        <authorList>
            <person name="Barrero R.A."/>
            <person name="Guerrero F.D."/>
            <person name="Moolhuijzen P."/>
            <person name="Goolsby J.A."/>
            <person name="Tidwell J."/>
            <person name="Bellgard S.E."/>
            <person name="Bellgard M.I."/>
        </authorList>
    </citation>
    <scope>NUCLEOTIDE SEQUENCE</scope>
    <source>
        <tissue evidence="1">Shoot tissue taken approximately 20 cm above the soil surface</tissue>
    </source>
</reference>
<accession>A0A0A9C1E6</accession>
<dbReference type="AlphaFoldDB" id="A0A0A9C1E6"/>
<protein>
    <submittedName>
        <fullName evidence="1">Uncharacterized protein</fullName>
    </submittedName>
</protein>
<reference evidence="1" key="1">
    <citation type="submission" date="2014-09" db="EMBL/GenBank/DDBJ databases">
        <authorList>
            <person name="Magalhaes I.L.F."/>
            <person name="Oliveira U."/>
            <person name="Santos F.R."/>
            <person name="Vidigal T.H.D.A."/>
            <person name="Brescovit A.D."/>
            <person name="Santos A.J."/>
        </authorList>
    </citation>
    <scope>NUCLEOTIDE SEQUENCE</scope>
    <source>
        <tissue evidence="1">Shoot tissue taken approximately 20 cm above the soil surface</tissue>
    </source>
</reference>
<organism evidence="1">
    <name type="scientific">Arundo donax</name>
    <name type="common">Giant reed</name>
    <name type="synonym">Donax arundinaceus</name>
    <dbReference type="NCBI Taxonomy" id="35708"/>
    <lineage>
        <taxon>Eukaryota</taxon>
        <taxon>Viridiplantae</taxon>
        <taxon>Streptophyta</taxon>
        <taxon>Embryophyta</taxon>
        <taxon>Tracheophyta</taxon>
        <taxon>Spermatophyta</taxon>
        <taxon>Magnoliopsida</taxon>
        <taxon>Liliopsida</taxon>
        <taxon>Poales</taxon>
        <taxon>Poaceae</taxon>
        <taxon>PACMAD clade</taxon>
        <taxon>Arundinoideae</taxon>
        <taxon>Arundineae</taxon>
        <taxon>Arundo</taxon>
    </lineage>
</organism>
<name>A0A0A9C1E6_ARUDO</name>